<evidence type="ECO:0000313" key="10">
    <source>
        <dbReference type="EMBL" id="KRN27398.1"/>
    </source>
</evidence>
<evidence type="ECO:0000256" key="8">
    <source>
        <dbReference type="SAM" id="Phobius"/>
    </source>
</evidence>
<evidence type="ECO:0000256" key="5">
    <source>
        <dbReference type="ARBA" id="ARBA00022840"/>
    </source>
</evidence>
<organism evidence="10 11">
    <name type="scientific">Liquorilactobacillus mali</name>
    <dbReference type="NCBI Taxonomy" id="1618"/>
    <lineage>
        <taxon>Bacteria</taxon>
        <taxon>Bacillati</taxon>
        <taxon>Bacillota</taxon>
        <taxon>Bacilli</taxon>
        <taxon>Lactobacillales</taxon>
        <taxon>Lactobacillaceae</taxon>
        <taxon>Liquorilactobacillus</taxon>
    </lineage>
</organism>
<dbReference type="Gene3D" id="3.40.50.300">
    <property type="entry name" value="P-loop containing nucleotide triphosphate hydrolases"/>
    <property type="match status" value="1"/>
</dbReference>
<reference evidence="10 11" key="1">
    <citation type="journal article" date="2015" name="Genome Announc.">
        <title>Expanding the biotechnology potential of lactobacilli through comparative genomics of 213 strains and associated genera.</title>
        <authorList>
            <person name="Sun Z."/>
            <person name="Harris H.M."/>
            <person name="McCann A."/>
            <person name="Guo C."/>
            <person name="Argimon S."/>
            <person name="Zhang W."/>
            <person name="Yang X."/>
            <person name="Jeffery I.B."/>
            <person name="Cooney J.C."/>
            <person name="Kagawa T.F."/>
            <person name="Liu W."/>
            <person name="Song Y."/>
            <person name="Salvetti E."/>
            <person name="Wrobel A."/>
            <person name="Rasinkangas P."/>
            <person name="Parkhill J."/>
            <person name="Rea M.C."/>
            <person name="O'Sullivan O."/>
            <person name="Ritari J."/>
            <person name="Douillard F.P."/>
            <person name="Paul Ross R."/>
            <person name="Yang R."/>
            <person name="Briner A.E."/>
            <person name="Felis G.E."/>
            <person name="de Vos W.M."/>
            <person name="Barrangou R."/>
            <person name="Klaenhammer T.R."/>
            <person name="Caufield P.W."/>
            <person name="Cui Y."/>
            <person name="Zhang H."/>
            <person name="O'Toole P.W."/>
        </authorList>
    </citation>
    <scope>NUCLEOTIDE SEQUENCE [LARGE SCALE GENOMIC DNA]</scope>
    <source>
        <strain evidence="10 11">ATCC 27304</strain>
    </source>
</reference>
<keyword evidence="10" id="KW-0808">Transferase</keyword>
<evidence type="ECO:0000256" key="6">
    <source>
        <dbReference type="ARBA" id="ARBA00032897"/>
    </source>
</evidence>
<evidence type="ECO:0000256" key="1">
    <source>
        <dbReference type="ARBA" id="ARBA00009104"/>
    </source>
</evidence>
<dbReference type="AlphaFoldDB" id="A0A0R2FI20"/>
<dbReference type="InterPro" id="IPR027417">
    <property type="entry name" value="P-loop_NTPase"/>
</dbReference>
<keyword evidence="8" id="KW-1133">Transmembrane helix</keyword>
<keyword evidence="10" id="KW-0418">Kinase</keyword>
<dbReference type="Pfam" id="PF06414">
    <property type="entry name" value="Zeta_toxin"/>
    <property type="match status" value="1"/>
</dbReference>
<protein>
    <recommendedName>
        <fullName evidence="6">UDP-N-acetylglucosamine kinase</fullName>
        <ecNumber evidence="2">2.7.1.176</ecNumber>
    </recommendedName>
    <alternativeName>
        <fullName evidence="6">UDP-N-acetylglucosamine kinase</fullName>
    </alternativeName>
</protein>
<dbReference type="EMBL" id="JQAR01000021">
    <property type="protein sequence ID" value="KRN27398.1"/>
    <property type="molecule type" value="Genomic_DNA"/>
</dbReference>
<dbReference type="SUPFAM" id="SSF52540">
    <property type="entry name" value="P-loop containing nucleoside triphosphate hydrolases"/>
    <property type="match status" value="1"/>
</dbReference>
<sequence length="235" mass="27532">MGEKFVNFPIFYFAVGMVIVVNSAQKTLILLAGAPGTGKSYTGRIIMRAFPFLIYTPLDMFKEHIYDEIGFDNLEQKKVLDEEARERFYRAVELMMSYKKQILCDYPFSYKQKPHLKSIAKKNDYQVITVRLEAPVDILYWRQRNRDQEDPRHLGHLMNHYHRDDILESNTKFDGMPSIETFEKRMKDRGYANFSLGKLLRVNVSNYSQIDYSRLINTLEKLIGITPLPVNNKGN</sequence>
<feature type="domain" description="Zeta toxin" evidence="9">
    <location>
        <begin position="23"/>
        <end position="150"/>
    </location>
</feature>
<evidence type="ECO:0000256" key="2">
    <source>
        <dbReference type="ARBA" id="ARBA00011963"/>
    </source>
</evidence>
<dbReference type="PATRIC" id="fig|1618.3.peg.1021"/>
<keyword evidence="3" id="KW-1277">Toxin-antitoxin system</keyword>
<comment type="caution">
    <text evidence="10">The sequence shown here is derived from an EMBL/GenBank/DDBJ whole genome shotgun (WGS) entry which is preliminary data.</text>
</comment>
<evidence type="ECO:0000313" key="11">
    <source>
        <dbReference type="Proteomes" id="UP000051727"/>
    </source>
</evidence>
<keyword evidence="5" id="KW-0067">ATP-binding</keyword>
<evidence type="ECO:0000259" key="9">
    <source>
        <dbReference type="Pfam" id="PF06414"/>
    </source>
</evidence>
<keyword evidence="4" id="KW-0547">Nucleotide-binding</keyword>
<evidence type="ECO:0000256" key="7">
    <source>
        <dbReference type="ARBA" id="ARBA00048178"/>
    </source>
</evidence>
<evidence type="ECO:0000256" key="4">
    <source>
        <dbReference type="ARBA" id="ARBA00022741"/>
    </source>
</evidence>
<dbReference type="EC" id="2.7.1.176" evidence="2"/>
<dbReference type="GO" id="GO:0005524">
    <property type="term" value="F:ATP binding"/>
    <property type="evidence" value="ECO:0007669"/>
    <property type="project" value="UniProtKB-KW"/>
</dbReference>
<gene>
    <name evidence="10" type="ORF">IV36_GL001007</name>
</gene>
<dbReference type="Proteomes" id="UP000051727">
    <property type="component" value="Unassembled WGS sequence"/>
</dbReference>
<keyword evidence="8" id="KW-0812">Transmembrane</keyword>
<feature type="transmembrane region" description="Helical" evidence="8">
    <location>
        <begin position="6"/>
        <end position="24"/>
    </location>
</feature>
<dbReference type="STRING" id="1618.IV36_GL001007"/>
<comment type="catalytic activity">
    <reaction evidence="7">
        <text>UDP-N-acetyl-alpha-D-glucosamine + ATP = UDP-N-acetyl-alpha-D-glucosamine 3'-phosphate + ADP + H(+)</text>
        <dbReference type="Rhea" id="RHEA:32671"/>
        <dbReference type="ChEBI" id="CHEBI:15378"/>
        <dbReference type="ChEBI" id="CHEBI:30616"/>
        <dbReference type="ChEBI" id="CHEBI:57705"/>
        <dbReference type="ChEBI" id="CHEBI:64353"/>
        <dbReference type="ChEBI" id="CHEBI:456216"/>
        <dbReference type="EC" id="2.7.1.176"/>
    </reaction>
</comment>
<evidence type="ECO:0000256" key="3">
    <source>
        <dbReference type="ARBA" id="ARBA00022649"/>
    </source>
</evidence>
<dbReference type="InterPro" id="IPR010488">
    <property type="entry name" value="Zeta_toxin_domain"/>
</dbReference>
<accession>A0A0R2FI20</accession>
<name>A0A0R2FI20_9LACO</name>
<dbReference type="GO" id="GO:0016301">
    <property type="term" value="F:kinase activity"/>
    <property type="evidence" value="ECO:0007669"/>
    <property type="project" value="UniProtKB-KW"/>
</dbReference>
<comment type="similarity">
    <text evidence="1">Belongs to the zeta toxin family.</text>
</comment>
<proteinExistence type="inferred from homology"/>
<keyword evidence="8" id="KW-0472">Membrane</keyword>